<accession>A0A3D9VIT5</accession>
<evidence type="ECO:0000313" key="3">
    <source>
        <dbReference type="Proteomes" id="UP000256485"/>
    </source>
</evidence>
<feature type="binding site" evidence="1">
    <location>
        <position position="61"/>
    </location>
    <ligand>
        <name>Mg(2+)</name>
        <dbReference type="ChEBI" id="CHEBI:18420"/>
        <label>1</label>
    </ligand>
</feature>
<organism evidence="2 3">
    <name type="scientific">Thermasporomyces composti</name>
    <dbReference type="NCBI Taxonomy" id="696763"/>
    <lineage>
        <taxon>Bacteria</taxon>
        <taxon>Bacillati</taxon>
        <taxon>Actinomycetota</taxon>
        <taxon>Actinomycetes</taxon>
        <taxon>Propionibacteriales</taxon>
        <taxon>Nocardioidaceae</taxon>
        <taxon>Thermasporomyces</taxon>
    </lineage>
</organism>
<dbReference type="AlphaFoldDB" id="A0A3D9VIT5"/>
<dbReference type="RefSeq" id="WP_170152610.1">
    <property type="nucleotide sequence ID" value="NZ_QTUC01000001.1"/>
</dbReference>
<dbReference type="EMBL" id="QTUC01000001">
    <property type="protein sequence ID" value="REF37231.1"/>
    <property type="molecule type" value="Genomic_DNA"/>
</dbReference>
<dbReference type="InterPro" id="IPR036705">
    <property type="entry name" value="Ribosyl_crysJ1_sf"/>
</dbReference>
<dbReference type="Gene3D" id="1.10.4080.10">
    <property type="entry name" value="ADP-ribosylation/Crystallin J1"/>
    <property type="match status" value="1"/>
</dbReference>
<keyword evidence="3" id="KW-1185">Reference proteome</keyword>
<gene>
    <name evidence="2" type="ORF">DFJ64_2672</name>
</gene>
<dbReference type="InterPro" id="IPR005502">
    <property type="entry name" value="Ribosyl_crysJ1"/>
</dbReference>
<proteinExistence type="predicted"/>
<reference evidence="2 3" key="1">
    <citation type="submission" date="2018-08" db="EMBL/GenBank/DDBJ databases">
        <title>Sequencing the genomes of 1000 actinobacteria strains.</title>
        <authorList>
            <person name="Klenk H.-P."/>
        </authorList>
    </citation>
    <scope>NUCLEOTIDE SEQUENCE [LARGE SCALE GENOMIC DNA]</scope>
    <source>
        <strain evidence="2 3">DSM 22891</strain>
    </source>
</reference>
<name>A0A3D9VIT5_THECX</name>
<feature type="binding site" evidence="1">
    <location>
        <position position="60"/>
    </location>
    <ligand>
        <name>Mg(2+)</name>
        <dbReference type="ChEBI" id="CHEBI:18420"/>
        <label>1</label>
    </ligand>
</feature>
<dbReference type="Proteomes" id="UP000256485">
    <property type="component" value="Unassembled WGS sequence"/>
</dbReference>
<evidence type="ECO:0000313" key="2">
    <source>
        <dbReference type="EMBL" id="REF37231.1"/>
    </source>
</evidence>
<protein>
    <submittedName>
        <fullName evidence="2">ADP-ribosylglycohydrolase</fullName>
    </submittedName>
</protein>
<dbReference type="GO" id="GO:0016787">
    <property type="term" value="F:hydrolase activity"/>
    <property type="evidence" value="ECO:0007669"/>
    <property type="project" value="UniProtKB-KW"/>
</dbReference>
<dbReference type="GO" id="GO:0046872">
    <property type="term" value="F:metal ion binding"/>
    <property type="evidence" value="ECO:0007669"/>
    <property type="project" value="UniProtKB-KW"/>
</dbReference>
<keyword evidence="1" id="KW-0460">Magnesium</keyword>
<feature type="binding site" evidence="1">
    <location>
        <position position="266"/>
    </location>
    <ligand>
        <name>Mg(2+)</name>
        <dbReference type="ChEBI" id="CHEBI:18420"/>
        <label>1</label>
    </ligand>
</feature>
<comment type="caution">
    <text evidence="2">The sequence shown here is derived from an EMBL/GenBank/DDBJ whole genome shotgun (WGS) entry which is preliminary data.</text>
</comment>
<evidence type="ECO:0000256" key="1">
    <source>
        <dbReference type="PIRSR" id="PIRSR605502-1"/>
    </source>
</evidence>
<feature type="binding site" evidence="1">
    <location>
        <position position="269"/>
    </location>
    <ligand>
        <name>Mg(2+)</name>
        <dbReference type="ChEBI" id="CHEBI:18420"/>
        <label>1</label>
    </ligand>
</feature>
<comment type="cofactor">
    <cofactor evidence="1">
        <name>Mg(2+)</name>
        <dbReference type="ChEBI" id="CHEBI:18420"/>
    </cofactor>
    <text evidence="1">Binds 2 magnesium ions per subunit.</text>
</comment>
<dbReference type="Pfam" id="PF03747">
    <property type="entry name" value="ADP_ribosyl_GH"/>
    <property type="match status" value="1"/>
</dbReference>
<feature type="binding site" evidence="1">
    <location>
        <position position="268"/>
    </location>
    <ligand>
        <name>Mg(2+)</name>
        <dbReference type="ChEBI" id="CHEBI:18420"/>
        <label>1</label>
    </ligand>
</feature>
<dbReference type="SUPFAM" id="SSF101478">
    <property type="entry name" value="ADP-ribosylglycohydrolase"/>
    <property type="match status" value="1"/>
</dbReference>
<sequence>MLELDIEGPLFYDKVYGCWLGKNAGGTLGTPLEKTFGEPEPFDVWWYPKLAEGGGGLPNDDLEIQLAWLKALEEVGPHLSARDLARYWLDHVGYNFDEYGLSKTNLRLGLEPPISGHYNNWFKDCMGCPIRSEIWACVAPAAPRVAARYAYQDAICDHAGGESVYGELFNVAVESAAFVVSDRRALVDIGLSYVPDDSKTAAAIRAVLAAHDEGLDWKAARRRVLETTPHYNAQYSPINLGFQVIGLLYGEDFGDGICKTVNCGYDTDSSGAAIGSYLGILAGRSGLPAKWIEPLGDTIATNESWGGVRHLSDGDNPIPANLDELVTRIRRVARTVLSTHGALDADGVVRVSETDLYADDEVRALRDSSPTLVSFPSPDLHVGVDYVDTPAVAPDTTKTIVTTLTNPHPDPIVATCAVTVPTGWEAPAAQEVEVPARGRTELTWRIDIPGRALLHNSNRCFVAVSPRGRPAQPAVPLVLVGAAAIRVSGPYDRNGRSDTELLDTAFPPEQRTGALEEPDSRGGEWRELSAHDNALPLDEVFDGPGVLYVQSFIHAPEAQRVWLAVDANCPVRFWVNDDHVATAERYQPIRPNYGGRADSASSVTLRAGWNELLVKLVRNADAPAAQCHVLISSDDRFRDGQPHLGRTRFPWD</sequence>
<keyword evidence="2" id="KW-0378">Hydrolase</keyword>
<keyword evidence="1" id="KW-0479">Metal-binding</keyword>